<dbReference type="AlphaFoldDB" id="A0A317PJE2"/>
<proteinExistence type="predicted"/>
<dbReference type="OrthoDB" id="7595324at2"/>
<dbReference type="InterPro" id="IPR034122">
    <property type="entry name" value="Retropepsin-like_bacterial"/>
</dbReference>
<dbReference type="Proteomes" id="UP000246352">
    <property type="component" value="Unassembled WGS sequence"/>
</dbReference>
<dbReference type="InterPro" id="IPR021109">
    <property type="entry name" value="Peptidase_aspartic_dom_sf"/>
</dbReference>
<dbReference type="InterPro" id="IPR011969">
    <property type="entry name" value="Clan_AA_Asp_peptidase_C"/>
</dbReference>
<organism evidence="1 2">
    <name type="scientific">Hoeflea marina</name>
    <dbReference type="NCBI Taxonomy" id="274592"/>
    <lineage>
        <taxon>Bacteria</taxon>
        <taxon>Pseudomonadati</taxon>
        <taxon>Pseudomonadota</taxon>
        <taxon>Alphaproteobacteria</taxon>
        <taxon>Hyphomicrobiales</taxon>
        <taxon>Rhizobiaceae</taxon>
        <taxon>Hoeflea</taxon>
    </lineage>
</organism>
<dbReference type="PROSITE" id="PS00141">
    <property type="entry name" value="ASP_PROTEASE"/>
    <property type="match status" value="1"/>
</dbReference>
<comment type="caution">
    <text evidence="1">The sequence shown here is derived from an EMBL/GenBank/DDBJ whole genome shotgun (WGS) entry which is preliminary data.</text>
</comment>
<protein>
    <submittedName>
        <fullName evidence="1">Aspartyl protease family protein</fullName>
    </submittedName>
</protein>
<keyword evidence="2" id="KW-1185">Reference proteome</keyword>
<dbReference type="RefSeq" id="WP_110032634.1">
    <property type="nucleotide sequence ID" value="NZ_QGTR01000003.1"/>
</dbReference>
<evidence type="ECO:0000313" key="1">
    <source>
        <dbReference type="EMBL" id="PWW00414.1"/>
    </source>
</evidence>
<dbReference type="InterPro" id="IPR001969">
    <property type="entry name" value="Aspartic_peptidase_AS"/>
</dbReference>
<dbReference type="NCBIfam" id="TIGR02281">
    <property type="entry name" value="clan_AA_DTGA"/>
    <property type="match status" value="1"/>
</dbReference>
<dbReference type="SUPFAM" id="SSF50630">
    <property type="entry name" value="Acid proteases"/>
    <property type="match status" value="1"/>
</dbReference>
<dbReference type="EMBL" id="QGTR01000003">
    <property type="protein sequence ID" value="PWW00414.1"/>
    <property type="molecule type" value="Genomic_DNA"/>
</dbReference>
<dbReference type="Pfam" id="PF13975">
    <property type="entry name" value="gag-asp_proteas"/>
    <property type="match status" value="1"/>
</dbReference>
<dbReference type="GO" id="GO:0006508">
    <property type="term" value="P:proteolysis"/>
    <property type="evidence" value="ECO:0007669"/>
    <property type="project" value="UniProtKB-KW"/>
</dbReference>
<keyword evidence="1" id="KW-0378">Hydrolase</keyword>
<keyword evidence="1" id="KW-0645">Protease</keyword>
<dbReference type="Gene3D" id="2.40.70.10">
    <property type="entry name" value="Acid Proteases"/>
    <property type="match status" value="1"/>
</dbReference>
<dbReference type="GO" id="GO:0004190">
    <property type="term" value="F:aspartic-type endopeptidase activity"/>
    <property type="evidence" value="ECO:0007669"/>
    <property type="project" value="InterPro"/>
</dbReference>
<sequence>MLKKAFLLCCIALAAAGAPQYLSQLGSAGSGSAPKKAADPIATAALPVPPAQPKASYLTGIRAVQIPMGKSGHFSAQFRVNGRTVDGLIDTGATFVAINQSMARTVGLKLRASDFNRTVRTANGSTRAAYVELDRVEIGSISVSDVGAFVLEDAALSGTLIGMSFLSKLSSYKVREQVLELAN</sequence>
<reference evidence="1 2" key="1">
    <citation type="submission" date="2018-05" db="EMBL/GenBank/DDBJ databases">
        <title>Genomic Encyclopedia of Type Strains, Phase IV (KMG-IV): sequencing the most valuable type-strain genomes for metagenomic binning, comparative biology and taxonomic classification.</title>
        <authorList>
            <person name="Goeker M."/>
        </authorList>
    </citation>
    <scope>NUCLEOTIDE SEQUENCE [LARGE SCALE GENOMIC DNA]</scope>
    <source>
        <strain evidence="1 2">DSM 16791</strain>
    </source>
</reference>
<gene>
    <name evidence="1" type="ORF">DFR52_103621</name>
</gene>
<evidence type="ECO:0000313" key="2">
    <source>
        <dbReference type="Proteomes" id="UP000246352"/>
    </source>
</evidence>
<dbReference type="CDD" id="cd05483">
    <property type="entry name" value="retropepsin_like_bacteria"/>
    <property type="match status" value="1"/>
</dbReference>
<name>A0A317PJE2_9HYPH</name>
<accession>A0A317PJE2</accession>